<dbReference type="SUPFAM" id="SSF69255">
    <property type="entry name" value="gp5 N-terminal domain-like"/>
    <property type="match status" value="1"/>
</dbReference>
<evidence type="ECO:0000313" key="8">
    <source>
        <dbReference type="Proteomes" id="UP000236728"/>
    </source>
</evidence>
<feature type="domain" description="Gp5/Type VI secretion system Vgr C-terminal trimerisation" evidence="6">
    <location>
        <begin position="484"/>
        <end position="592"/>
    </location>
</feature>
<organism evidence="7 8">
    <name type="scientific">Bryocella elongata</name>
    <dbReference type="NCBI Taxonomy" id="863522"/>
    <lineage>
        <taxon>Bacteria</taxon>
        <taxon>Pseudomonadati</taxon>
        <taxon>Acidobacteriota</taxon>
        <taxon>Terriglobia</taxon>
        <taxon>Terriglobales</taxon>
        <taxon>Acidobacteriaceae</taxon>
        <taxon>Bryocella</taxon>
    </lineage>
</organism>
<dbReference type="InterPro" id="IPR006533">
    <property type="entry name" value="T6SS_Vgr_RhsGE"/>
</dbReference>
<feature type="region of interest" description="Disordered" evidence="4">
    <location>
        <begin position="686"/>
        <end position="723"/>
    </location>
</feature>
<dbReference type="SUPFAM" id="SSF69279">
    <property type="entry name" value="Phage tail proteins"/>
    <property type="match status" value="2"/>
</dbReference>
<dbReference type="InterPro" id="IPR037026">
    <property type="entry name" value="Vgr_OB-fold_dom_sf"/>
</dbReference>
<feature type="compositionally biased region" description="Basic and acidic residues" evidence="4">
    <location>
        <begin position="709"/>
        <end position="723"/>
    </location>
</feature>
<evidence type="ECO:0000259" key="6">
    <source>
        <dbReference type="Pfam" id="PF22178"/>
    </source>
</evidence>
<dbReference type="AlphaFoldDB" id="A0A1H6ADI1"/>
<dbReference type="Pfam" id="PF05954">
    <property type="entry name" value="Phage_GPD"/>
    <property type="match status" value="1"/>
</dbReference>
<evidence type="ECO:0000256" key="2">
    <source>
        <dbReference type="ARBA" id="ARBA00005558"/>
    </source>
</evidence>
<dbReference type="Gene3D" id="2.40.50.230">
    <property type="entry name" value="Gp5 N-terminal domain"/>
    <property type="match status" value="1"/>
</dbReference>
<comment type="similarity">
    <text evidence="2">Belongs to the VgrG protein family.</text>
</comment>
<dbReference type="InterPro" id="IPR017847">
    <property type="entry name" value="T6SS_RhsGE_Vgr_subset"/>
</dbReference>
<keyword evidence="3" id="KW-0964">Secreted</keyword>
<dbReference type="Proteomes" id="UP000236728">
    <property type="component" value="Unassembled WGS sequence"/>
</dbReference>
<dbReference type="SUPFAM" id="SSF69349">
    <property type="entry name" value="Phage fibre proteins"/>
    <property type="match status" value="1"/>
</dbReference>
<accession>A0A1H6ADI1</accession>
<dbReference type="PANTHER" id="PTHR32305:SF15">
    <property type="entry name" value="PROTEIN RHSA-RELATED"/>
    <property type="match status" value="1"/>
</dbReference>
<dbReference type="EMBL" id="FNVA01000005">
    <property type="protein sequence ID" value="SEG46432.1"/>
    <property type="molecule type" value="Genomic_DNA"/>
</dbReference>
<dbReference type="GO" id="GO:0005576">
    <property type="term" value="C:extracellular region"/>
    <property type="evidence" value="ECO:0007669"/>
    <property type="project" value="UniProtKB-SubCell"/>
</dbReference>
<dbReference type="InterPro" id="IPR006531">
    <property type="entry name" value="Gp5/Vgr_OB"/>
</dbReference>
<dbReference type="RefSeq" id="WP_235011622.1">
    <property type="nucleotide sequence ID" value="NZ_FNVA01000005.1"/>
</dbReference>
<sequence>MPYKQADRLMQFASVLGQDDLLIDSLEGVEGMSRLFDFQVELLVEAGETVNPVALVGTKATIAIKTVDSDDPRYINGLIAAFEQTSGDENFDNYRAHIVPSMWQLTLTSGCRVFQNQTPMDIIKKVLKQYSLSLKDQTDGGAPSLDYCTQYNESDFAFVSRIAEKYGIYYWFDHENGDHTVVFGNSTTGYDPDPVKVEYAAQGQNSEQLYRALVTDIRATAVMVSGKYSYRDYDVSARQAMEVGPELSKQVAGKNMFEVYAYPAEGNAAIKQLGDIPEVKTKSKTGDVLIAERDAGDVGFNTFHGSMTARNFYPGGLFTLGSHPRGDWNRDYLLTEVIHHVRQSPGYLSNEHEANPYAGRFTAIESNRLFRPVARTPKPVIAGPQSALVVTPSGEDLYVDKLGRVCVQFLWDRERKPDTLDNTWVRVAQPWAGSGWGSYFWPRKNDEVLIQFMSGDPDAPVVIGSVYNGVNVPKYALPDMSTRSGFLTRSVKEGGASNANELRFEDKKGSEQIFLNAEMDMDHRIENDLRTYVMGQESRIVDKDQLEQVGGNYNRSIKGDAVESTTGKQDVQITGNVSHKYNANYGREVSGDVLEKIDGKLGVKVTGAVAQQYDDSMSLKIAQNLGEKVGMNYALDAGMEAYIKGGMSVTIEAGLELTLKAAGGFITIGPAGVAISGTMVLINSGGAAGSGSPPTITEPDAPTAPTAPKDPDKADDGTKGGKM</sequence>
<evidence type="ECO:0000256" key="3">
    <source>
        <dbReference type="ARBA" id="ARBA00022525"/>
    </source>
</evidence>
<name>A0A1H6ADI1_9BACT</name>
<dbReference type="InterPro" id="IPR054030">
    <property type="entry name" value="Gp5_Vgr_C"/>
</dbReference>
<reference evidence="7 8" key="1">
    <citation type="submission" date="2016-10" db="EMBL/GenBank/DDBJ databases">
        <authorList>
            <person name="de Groot N.N."/>
        </authorList>
    </citation>
    <scope>NUCLEOTIDE SEQUENCE [LARGE SCALE GENOMIC DNA]</scope>
    <source>
        <strain evidence="7 8">DSM 22489</strain>
    </source>
</reference>
<proteinExistence type="inferred from homology"/>
<dbReference type="NCBIfam" id="TIGR03361">
    <property type="entry name" value="VI_Rhs_Vgr"/>
    <property type="match status" value="1"/>
</dbReference>
<dbReference type="Gene3D" id="4.10.220.110">
    <property type="match status" value="1"/>
</dbReference>
<dbReference type="NCBIfam" id="TIGR01646">
    <property type="entry name" value="vgr_GE"/>
    <property type="match status" value="1"/>
</dbReference>
<dbReference type="InterPro" id="IPR050708">
    <property type="entry name" value="T6SS_VgrG/RHS"/>
</dbReference>
<protein>
    <submittedName>
        <fullName evidence="7">Type VI secretion system secreted protein VgrG</fullName>
    </submittedName>
</protein>
<dbReference type="Pfam" id="PF04717">
    <property type="entry name" value="Phage_base_V"/>
    <property type="match status" value="1"/>
</dbReference>
<evidence type="ECO:0000313" key="7">
    <source>
        <dbReference type="EMBL" id="SEG46432.1"/>
    </source>
</evidence>
<dbReference type="PANTHER" id="PTHR32305">
    <property type="match status" value="1"/>
</dbReference>
<evidence type="ECO:0000256" key="1">
    <source>
        <dbReference type="ARBA" id="ARBA00004613"/>
    </source>
</evidence>
<comment type="subcellular location">
    <subcellularLocation>
        <location evidence="1">Secreted</location>
    </subcellularLocation>
</comment>
<dbReference type="Gene3D" id="2.30.110.50">
    <property type="match status" value="1"/>
</dbReference>
<dbReference type="Pfam" id="PF22178">
    <property type="entry name" value="Gp5_trimer_C"/>
    <property type="match status" value="1"/>
</dbReference>
<gene>
    <name evidence="7" type="ORF">SAMN05421819_3073</name>
</gene>
<dbReference type="Gene3D" id="3.55.50.10">
    <property type="entry name" value="Baseplate protein-like domains"/>
    <property type="match status" value="1"/>
</dbReference>
<evidence type="ECO:0000256" key="4">
    <source>
        <dbReference type="SAM" id="MobiDB-lite"/>
    </source>
</evidence>
<evidence type="ECO:0000259" key="5">
    <source>
        <dbReference type="Pfam" id="PF04717"/>
    </source>
</evidence>
<feature type="domain" description="Gp5/Type VI secretion system Vgr protein OB-fold" evidence="5">
    <location>
        <begin position="400"/>
        <end position="467"/>
    </location>
</feature>
<keyword evidence="8" id="KW-1185">Reference proteome</keyword>